<name>A0A0M3JRG9_ANISI</name>
<protein>
    <submittedName>
        <fullName evidence="2">Kazal-like domain-containing protein</fullName>
    </submittedName>
</protein>
<accession>A0A0M3JRG9</accession>
<dbReference type="InterPro" id="IPR056601">
    <property type="entry name" value="Galaxin_dom"/>
</dbReference>
<feature type="domain" description="Galaxin-like repeats" evidence="1">
    <location>
        <begin position="5"/>
        <end position="57"/>
    </location>
</feature>
<organism evidence="2">
    <name type="scientific">Anisakis simplex</name>
    <name type="common">Herring worm</name>
    <dbReference type="NCBI Taxonomy" id="6269"/>
    <lineage>
        <taxon>Eukaryota</taxon>
        <taxon>Metazoa</taxon>
        <taxon>Ecdysozoa</taxon>
        <taxon>Nematoda</taxon>
        <taxon>Chromadorea</taxon>
        <taxon>Rhabditida</taxon>
        <taxon>Spirurina</taxon>
        <taxon>Ascaridomorpha</taxon>
        <taxon>Ascaridoidea</taxon>
        <taxon>Anisakidae</taxon>
        <taxon>Anisakis</taxon>
        <taxon>Anisakis simplex complex</taxon>
    </lineage>
</organism>
<dbReference type="Pfam" id="PF24748">
    <property type="entry name" value="Galaxin_repeat"/>
    <property type="match status" value="1"/>
</dbReference>
<evidence type="ECO:0000313" key="2">
    <source>
        <dbReference type="WBParaSite" id="ASIM_0001032701-mRNA-1"/>
    </source>
</evidence>
<evidence type="ECO:0000259" key="1">
    <source>
        <dbReference type="Pfam" id="PF24748"/>
    </source>
</evidence>
<sequence>LIAVSCCSNQVINQFHQICCQNTVRERKHGSVYHGKCCGNQTLSNNQTCCDNHVTNVTDTRC</sequence>
<proteinExistence type="predicted"/>
<dbReference type="AlphaFoldDB" id="A0A0M3JRG9"/>
<dbReference type="WBParaSite" id="ASIM_0001032701-mRNA-1">
    <property type="protein sequence ID" value="ASIM_0001032701-mRNA-1"/>
    <property type="gene ID" value="ASIM_0001032701"/>
</dbReference>
<reference evidence="2" key="1">
    <citation type="submission" date="2017-02" db="UniProtKB">
        <authorList>
            <consortium name="WormBaseParasite"/>
        </authorList>
    </citation>
    <scope>IDENTIFICATION</scope>
</reference>